<sequence>MATEVHSLQELRRSASLATKVFVQRDYSDGTTCQFQTKFPPELESRIERQLFEETVKTLNGFYAEAEKIGGSSYLEGCLACATAYFIFLCMETHYEKVLMPWGGQRKWRGWRGNQGWRVLSAPLALTGPEEDLQIEISIYEDRCSSGSSSSGSSSSSSSGGGGR</sequence>
<evidence type="ECO:0000256" key="3">
    <source>
        <dbReference type="ARBA" id="ARBA00037794"/>
    </source>
</evidence>
<feature type="compositionally biased region" description="Low complexity" evidence="4">
    <location>
        <begin position="145"/>
        <end position="158"/>
    </location>
</feature>
<dbReference type="Ensembl" id="ENSPCLT00000015929.1">
    <property type="protein sequence ID" value="ENSPCLP00000011942.1"/>
    <property type="gene ID" value="ENSPCLG00000009818.1"/>
</dbReference>
<comment type="subcellular location">
    <subcellularLocation>
        <location evidence="3">Golgi apparatus membrane</location>
        <topology evidence="3">Lipid-anchor</topology>
    </subcellularLocation>
</comment>
<name>A0A669PTA7_PHACC</name>
<dbReference type="Pfam" id="PF10256">
    <property type="entry name" value="Erf4"/>
    <property type="match status" value="1"/>
</dbReference>
<dbReference type="AlphaFoldDB" id="A0A669PTA7"/>
<reference evidence="6" key="1">
    <citation type="submission" date="2025-08" db="UniProtKB">
        <authorList>
            <consortium name="Ensembl"/>
        </authorList>
    </citation>
    <scope>IDENTIFICATION</scope>
</reference>
<evidence type="ECO:0000313" key="7">
    <source>
        <dbReference type="Proteomes" id="UP000472261"/>
    </source>
</evidence>
<evidence type="ECO:0000256" key="4">
    <source>
        <dbReference type="SAM" id="MobiDB-lite"/>
    </source>
</evidence>
<evidence type="ECO:0000256" key="2">
    <source>
        <dbReference type="ARBA" id="ARBA00023136"/>
    </source>
</evidence>
<evidence type="ECO:0000313" key="6">
    <source>
        <dbReference type="Ensembl" id="ENSPCLP00000011942.1"/>
    </source>
</evidence>
<dbReference type="PANTHER" id="PTHR13254">
    <property type="entry name" value="GOLGI AUTOANTIGEN, GOLGIN SUBFAMILY A, 7"/>
    <property type="match status" value="1"/>
</dbReference>
<proteinExistence type="inferred from homology"/>
<feature type="domain" description="Golgin subfamily A member 7/ERF4" evidence="5">
    <location>
        <begin position="21"/>
        <end position="99"/>
    </location>
</feature>
<dbReference type="GO" id="GO:0006612">
    <property type="term" value="P:protein targeting to membrane"/>
    <property type="evidence" value="ECO:0007669"/>
    <property type="project" value="TreeGrafter"/>
</dbReference>
<organism evidence="6 7">
    <name type="scientific">Phasianus colchicus</name>
    <name type="common">Common pheasant</name>
    <dbReference type="NCBI Taxonomy" id="9054"/>
    <lineage>
        <taxon>Eukaryota</taxon>
        <taxon>Metazoa</taxon>
        <taxon>Chordata</taxon>
        <taxon>Craniata</taxon>
        <taxon>Vertebrata</taxon>
        <taxon>Euteleostomi</taxon>
        <taxon>Archelosauria</taxon>
        <taxon>Archosauria</taxon>
        <taxon>Dinosauria</taxon>
        <taxon>Saurischia</taxon>
        <taxon>Theropoda</taxon>
        <taxon>Coelurosauria</taxon>
        <taxon>Aves</taxon>
        <taxon>Neognathae</taxon>
        <taxon>Galloanserae</taxon>
        <taxon>Galliformes</taxon>
        <taxon>Phasianidae</taxon>
        <taxon>Phasianinae</taxon>
        <taxon>Phasianus</taxon>
    </lineage>
</organism>
<feature type="region of interest" description="Disordered" evidence="4">
    <location>
        <begin position="143"/>
        <end position="164"/>
    </location>
</feature>
<dbReference type="InterPro" id="IPR051371">
    <property type="entry name" value="Ras_palmitoyltransferase"/>
</dbReference>
<accession>A0A669PTA7</accession>
<dbReference type="GO" id="GO:0002178">
    <property type="term" value="C:palmitoyltransferase complex"/>
    <property type="evidence" value="ECO:0007669"/>
    <property type="project" value="TreeGrafter"/>
</dbReference>
<evidence type="ECO:0000256" key="1">
    <source>
        <dbReference type="ARBA" id="ARBA00007732"/>
    </source>
</evidence>
<comment type="similarity">
    <text evidence="1">Belongs to the ERF4 family.</text>
</comment>
<keyword evidence="2" id="KW-0472">Membrane</keyword>
<dbReference type="InterPro" id="IPR019383">
    <property type="entry name" value="Golgin_A_7/ERF4"/>
</dbReference>
<dbReference type="GO" id="GO:0000139">
    <property type="term" value="C:Golgi membrane"/>
    <property type="evidence" value="ECO:0007669"/>
    <property type="project" value="UniProtKB-SubCell"/>
</dbReference>
<evidence type="ECO:0000259" key="5">
    <source>
        <dbReference type="Pfam" id="PF10256"/>
    </source>
</evidence>
<reference evidence="6" key="2">
    <citation type="submission" date="2025-09" db="UniProtKB">
        <authorList>
            <consortium name="Ensembl"/>
        </authorList>
    </citation>
    <scope>IDENTIFICATION</scope>
</reference>
<dbReference type="PANTHER" id="PTHR13254:SF2">
    <property type="entry name" value="GOLGIN SUBFAMILY A MEMBER 7B"/>
    <property type="match status" value="1"/>
</dbReference>
<keyword evidence="7" id="KW-1185">Reference proteome</keyword>
<protein>
    <submittedName>
        <fullName evidence="6">Golgin A7 family member B</fullName>
    </submittedName>
</protein>
<dbReference type="Proteomes" id="UP000472261">
    <property type="component" value="Unplaced"/>
</dbReference>